<dbReference type="KEGG" id="acan:ACA1_334080"/>
<dbReference type="GeneID" id="14914941"/>
<gene>
    <name evidence="1" type="ORF">ACA1_334080</name>
</gene>
<sequence length="63" mass="7258">MGCLYMVLNNMENFLKHYQLGLDTEKRQLPMFLPYMSLNQDGLTFAINLHSQITSASTSWCPT</sequence>
<dbReference type="Proteomes" id="UP000011083">
    <property type="component" value="Unassembled WGS sequence"/>
</dbReference>
<proteinExistence type="predicted"/>
<reference evidence="1 2" key="1">
    <citation type="journal article" date="2013" name="Genome Biol.">
        <title>Genome of Acanthamoeba castellanii highlights extensive lateral gene transfer and early evolution of tyrosine kinase signaling.</title>
        <authorList>
            <person name="Clarke M."/>
            <person name="Lohan A.J."/>
            <person name="Liu B."/>
            <person name="Lagkouvardos I."/>
            <person name="Roy S."/>
            <person name="Zafar N."/>
            <person name="Bertelli C."/>
            <person name="Schilde C."/>
            <person name="Kianianmomeni A."/>
            <person name="Burglin T.R."/>
            <person name="Frech C."/>
            <person name="Turcotte B."/>
            <person name="Kopec K.O."/>
            <person name="Synnott J.M."/>
            <person name="Choo C."/>
            <person name="Paponov I."/>
            <person name="Finkler A."/>
            <person name="Soon Heng Tan C."/>
            <person name="Hutchins A.P."/>
            <person name="Weinmeier T."/>
            <person name="Rattei T."/>
            <person name="Chu J.S."/>
            <person name="Gimenez G."/>
            <person name="Irimia M."/>
            <person name="Rigden D.J."/>
            <person name="Fitzpatrick D.A."/>
            <person name="Lorenzo-Morales J."/>
            <person name="Bateman A."/>
            <person name="Chiu C.H."/>
            <person name="Tang P."/>
            <person name="Hegemann P."/>
            <person name="Fromm H."/>
            <person name="Raoult D."/>
            <person name="Greub G."/>
            <person name="Miranda-Saavedra D."/>
            <person name="Chen N."/>
            <person name="Nash P."/>
            <person name="Ginger M.L."/>
            <person name="Horn M."/>
            <person name="Schaap P."/>
            <person name="Caler L."/>
            <person name="Loftus B."/>
        </authorList>
    </citation>
    <scope>NUCLEOTIDE SEQUENCE [LARGE SCALE GENOMIC DNA]</scope>
    <source>
        <strain evidence="1 2">Neff</strain>
    </source>
</reference>
<dbReference type="VEuPathDB" id="AmoebaDB:ACA1_334080"/>
<protein>
    <submittedName>
        <fullName evidence="1">Uncharacterized protein</fullName>
    </submittedName>
</protein>
<dbReference type="AlphaFoldDB" id="L8GMQ8"/>
<dbReference type="RefSeq" id="XP_004336373.1">
    <property type="nucleotide sequence ID" value="XM_004336325.1"/>
</dbReference>
<keyword evidence="2" id="KW-1185">Reference proteome</keyword>
<accession>L8GMQ8</accession>
<evidence type="ECO:0000313" key="2">
    <source>
        <dbReference type="Proteomes" id="UP000011083"/>
    </source>
</evidence>
<name>L8GMQ8_ACACF</name>
<dbReference type="EMBL" id="KB008057">
    <property type="protein sequence ID" value="ELR14360.1"/>
    <property type="molecule type" value="Genomic_DNA"/>
</dbReference>
<organism evidence="1 2">
    <name type="scientific">Acanthamoeba castellanii (strain ATCC 30010 / Neff)</name>
    <dbReference type="NCBI Taxonomy" id="1257118"/>
    <lineage>
        <taxon>Eukaryota</taxon>
        <taxon>Amoebozoa</taxon>
        <taxon>Discosea</taxon>
        <taxon>Longamoebia</taxon>
        <taxon>Centramoebida</taxon>
        <taxon>Acanthamoebidae</taxon>
        <taxon>Acanthamoeba</taxon>
    </lineage>
</organism>
<evidence type="ECO:0000313" key="1">
    <source>
        <dbReference type="EMBL" id="ELR14360.1"/>
    </source>
</evidence>